<gene>
    <name evidence="2" type="primary">Sh2d5</name>
    <name evidence="2" type="ORF">URIAAL_R14361</name>
</gene>
<keyword evidence="1" id="KW-0472">Membrane</keyword>
<dbReference type="Proteomes" id="UP000535478">
    <property type="component" value="Unassembled WGS sequence"/>
</dbReference>
<dbReference type="PANTHER" id="PTHR15832">
    <property type="entry name" value="SHC (SRC HOMOLOGY DOMAIN C-TERMINAL) ADAPTOR HOMOLOG"/>
    <property type="match status" value="1"/>
</dbReference>
<keyword evidence="3" id="KW-1185">Reference proteome</keyword>
<keyword evidence="1" id="KW-0812">Transmembrane</keyword>
<evidence type="ECO:0000256" key="1">
    <source>
        <dbReference type="SAM" id="Phobius"/>
    </source>
</evidence>
<keyword evidence="1" id="KW-1133">Transmembrane helix</keyword>
<feature type="non-terminal residue" evidence="2">
    <location>
        <position position="1"/>
    </location>
</feature>
<accession>A0A7L3UHY8</accession>
<reference evidence="2 3" key="1">
    <citation type="submission" date="2019-09" db="EMBL/GenBank/DDBJ databases">
        <title>Bird 10,000 Genomes (B10K) Project - Family phase.</title>
        <authorList>
            <person name="Zhang G."/>
        </authorList>
    </citation>
    <scope>NUCLEOTIDE SEQUENCE [LARGE SCALE GENOMIC DNA]</scope>
    <source>
        <strain evidence="2">OUT-0019</strain>
        <tissue evidence="2">Blood</tissue>
    </source>
</reference>
<comment type="caution">
    <text evidence="2">The sequence shown here is derived from an EMBL/GenBank/DDBJ whole genome shotgun (WGS) entry which is preliminary data.</text>
</comment>
<dbReference type="GO" id="GO:0014069">
    <property type="term" value="C:postsynaptic density"/>
    <property type="evidence" value="ECO:0007669"/>
    <property type="project" value="TreeGrafter"/>
</dbReference>
<sequence length="118" mass="13118">QYVGSFAVEDLDLQQQAGRLEEQLRALKDCPRRRSVVLRFSLQGLKVYGADGEVGVLGRGGACPKPPHPHPPKKIPLLLLFLIFAGSFFCLPQVQTLHLLLCRSFQLGYLLAHPEEQA</sequence>
<name>A0A7L3UHY8_URIAL</name>
<dbReference type="AlphaFoldDB" id="A0A7L3UHY8"/>
<dbReference type="PANTHER" id="PTHR15832:SF3">
    <property type="entry name" value="SH2 DOMAIN-CONTAINING PROTEIN 5"/>
    <property type="match status" value="1"/>
</dbReference>
<evidence type="ECO:0000313" key="3">
    <source>
        <dbReference type="Proteomes" id="UP000535478"/>
    </source>
</evidence>
<evidence type="ECO:0000313" key="2">
    <source>
        <dbReference type="EMBL" id="NXV51600.1"/>
    </source>
</evidence>
<organism evidence="2 3">
    <name type="scientific">Uria aalge</name>
    <name type="common">Common mure</name>
    <name type="synonym">Colymbus aalge</name>
    <dbReference type="NCBI Taxonomy" id="13746"/>
    <lineage>
        <taxon>Eukaryota</taxon>
        <taxon>Metazoa</taxon>
        <taxon>Chordata</taxon>
        <taxon>Craniata</taxon>
        <taxon>Vertebrata</taxon>
        <taxon>Euteleostomi</taxon>
        <taxon>Archelosauria</taxon>
        <taxon>Archosauria</taxon>
        <taxon>Dinosauria</taxon>
        <taxon>Saurischia</taxon>
        <taxon>Theropoda</taxon>
        <taxon>Coelurosauria</taxon>
        <taxon>Aves</taxon>
        <taxon>Neognathae</taxon>
        <taxon>Neoaves</taxon>
        <taxon>Charadriiformes</taxon>
        <taxon>Alcidae</taxon>
        <taxon>Uria</taxon>
    </lineage>
</organism>
<dbReference type="EMBL" id="VZUE01000343">
    <property type="protein sequence ID" value="NXV51600.1"/>
    <property type="molecule type" value="Genomic_DNA"/>
</dbReference>
<feature type="non-terminal residue" evidence="2">
    <location>
        <position position="118"/>
    </location>
</feature>
<feature type="transmembrane region" description="Helical" evidence="1">
    <location>
        <begin position="75"/>
        <end position="94"/>
    </location>
</feature>
<protein>
    <submittedName>
        <fullName evidence="2">SH2D5 protein</fullName>
    </submittedName>
</protein>
<proteinExistence type="predicted"/>